<evidence type="ECO:0000256" key="1">
    <source>
        <dbReference type="ARBA" id="ARBA00023125"/>
    </source>
</evidence>
<evidence type="ECO:0000313" key="6">
    <source>
        <dbReference type="EMBL" id="ASN82446.1"/>
    </source>
</evidence>
<dbReference type="GO" id="GO:0000156">
    <property type="term" value="F:phosphorelay response regulator activity"/>
    <property type="evidence" value="ECO:0007669"/>
    <property type="project" value="TreeGrafter"/>
</dbReference>
<proteinExistence type="predicted"/>
<organism evidence="6 7">
    <name type="scientific">Deinococcus ficus</name>
    <dbReference type="NCBI Taxonomy" id="317577"/>
    <lineage>
        <taxon>Bacteria</taxon>
        <taxon>Thermotogati</taxon>
        <taxon>Deinococcota</taxon>
        <taxon>Deinococci</taxon>
        <taxon>Deinococcales</taxon>
        <taxon>Deinococcaceae</taxon>
        <taxon>Deinococcus</taxon>
    </lineage>
</organism>
<evidence type="ECO:0008006" key="8">
    <source>
        <dbReference type="Google" id="ProtNLM"/>
    </source>
</evidence>
<dbReference type="GO" id="GO:0032993">
    <property type="term" value="C:protein-DNA complex"/>
    <property type="evidence" value="ECO:0007669"/>
    <property type="project" value="TreeGrafter"/>
</dbReference>
<dbReference type="InterPro" id="IPR001867">
    <property type="entry name" value="OmpR/PhoB-type_DNA-bd"/>
</dbReference>
<feature type="DNA-binding region" description="OmpR/PhoB-type" evidence="3">
    <location>
        <begin position="130"/>
        <end position="228"/>
    </location>
</feature>
<evidence type="ECO:0000259" key="4">
    <source>
        <dbReference type="PROSITE" id="PS50110"/>
    </source>
</evidence>
<evidence type="ECO:0000313" key="7">
    <source>
        <dbReference type="Proteomes" id="UP000259030"/>
    </source>
</evidence>
<dbReference type="PROSITE" id="PS51755">
    <property type="entry name" value="OMPR_PHOB"/>
    <property type="match status" value="1"/>
</dbReference>
<reference evidence="6 7" key="1">
    <citation type="submission" date="2017-05" db="EMBL/GenBank/DDBJ databases">
        <title>The complete genome sequence of Deinococcus ficus isolated from the rhizosphere of the Ficus religiosa L. in Taiwan.</title>
        <authorList>
            <person name="Wu K.-M."/>
            <person name="Liao T.-L."/>
            <person name="Liu Y.-M."/>
            <person name="Young C.-C."/>
            <person name="Tsai S.-F."/>
        </authorList>
    </citation>
    <scope>NUCLEOTIDE SEQUENCE [LARGE SCALE GENOMIC DNA]</scope>
    <source>
        <strain evidence="6 7">CC-FR2-10</strain>
        <plasmid evidence="7">pdfi1</plasmid>
    </source>
</reference>
<dbReference type="InterPro" id="IPR011006">
    <property type="entry name" value="CheY-like_superfamily"/>
</dbReference>
<dbReference type="PANTHER" id="PTHR48111">
    <property type="entry name" value="REGULATOR OF RPOS"/>
    <property type="match status" value="1"/>
</dbReference>
<dbReference type="SUPFAM" id="SSF52172">
    <property type="entry name" value="CheY-like"/>
    <property type="match status" value="1"/>
</dbReference>
<dbReference type="AlphaFoldDB" id="A0A221T0P8"/>
<evidence type="ECO:0000256" key="3">
    <source>
        <dbReference type="PROSITE-ProRule" id="PRU01091"/>
    </source>
</evidence>
<dbReference type="Pfam" id="PF00486">
    <property type="entry name" value="Trans_reg_C"/>
    <property type="match status" value="1"/>
</dbReference>
<keyword evidence="7" id="KW-1185">Reference proteome</keyword>
<dbReference type="PROSITE" id="PS50110">
    <property type="entry name" value="RESPONSE_REGULATORY"/>
    <property type="match status" value="1"/>
</dbReference>
<dbReference type="Gene3D" id="1.10.10.10">
    <property type="entry name" value="Winged helix-like DNA-binding domain superfamily/Winged helix DNA-binding domain"/>
    <property type="match status" value="1"/>
</dbReference>
<dbReference type="InterPro" id="IPR036388">
    <property type="entry name" value="WH-like_DNA-bd_sf"/>
</dbReference>
<dbReference type="GO" id="GO:0005829">
    <property type="term" value="C:cytosol"/>
    <property type="evidence" value="ECO:0007669"/>
    <property type="project" value="TreeGrafter"/>
</dbReference>
<keyword evidence="2" id="KW-0597">Phosphoprotein</keyword>
<dbReference type="Gene3D" id="3.40.50.2300">
    <property type="match status" value="1"/>
</dbReference>
<dbReference type="Gene3D" id="6.10.250.690">
    <property type="match status" value="1"/>
</dbReference>
<dbReference type="SMART" id="SM00862">
    <property type="entry name" value="Trans_reg_C"/>
    <property type="match status" value="1"/>
</dbReference>
<feature type="modified residue" description="4-aspartylphosphate" evidence="2">
    <location>
        <position position="55"/>
    </location>
</feature>
<evidence type="ECO:0000256" key="2">
    <source>
        <dbReference type="PROSITE-ProRule" id="PRU00169"/>
    </source>
</evidence>
<keyword evidence="1 3" id="KW-0238">DNA-binding</keyword>
<dbReference type="PANTHER" id="PTHR48111:SF43">
    <property type="entry name" value="STAGE 0 SPORULATION PROTEIN A HOMOLOG"/>
    <property type="match status" value="1"/>
</dbReference>
<protein>
    <recommendedName>
        <fullName evidence="8">DNA-binding response regulator</fullName>
    </recommendedName>
</protein>
<feature type="domain" description="Response regulatory" evidence="4">
    <location>
        <begin position="6"/>
        <end position="119"/>
    </location>
</feature>
<dbReference type="EMBL" id="CP021082">
    <property type="protein sequence ID" value="ASN82446.1"/>
    <property type="molecule type" value="Genomic_DNA"/>
</dbReference>
<dbReference type="CDD" id="cd00383">
    <property type="entry name" value="trans_reg_C"/>
    <property type="match status" value="1"/>
</dbReference>
<dbReference type="InterPro" id="IPR001789">
    <property type="entry name" value="Sig_transdc_resp-reg_receiver"/>
</dbReference>
<dbReference type="InterPro" id="IPR039420">
    <property type="entry name" value="WalR-like"/>
</dbReference>
<feature type="domain" description="OmpR/PhoB-type" evidence="5">
    <location>
        <begin position="130"/>
        <end position="228"/>
    </location>
</feature>
<geneLocation type="plasmid" evidence="7">
    <name>pdfi1</name>
</geneLocation>
<name>A0A221T0P8_9DEIO</name>
<gene>
    <name evidence="6" type="ORF">DFI_14780</name>
</gene>
<dbReference type="Pfam" id="PF00072">
    <property type="entry name" value="Response_reg"/>
    <property type="match status" value="1"/>
</dbReference>
<dbReference type="GO" id="GO:0006355">
    <property type="term" value="P:regulation of DNA-templated transcription"/>
    <property type="evidence" value="ECO:0007669"/>
    <property type="project" value="InterPro"/>
</dbReference>
<keyword evidence="6" id="KW-0614">Plasmid</keyword>
<dbReference type="RefSeq" id="WP_081425980.1">
    <property type="nucleotide sequence ID" value="NZ_CP021082.1"/>
</dbReference>
<sequence length="238" mass="25954">MTRTPSILIVEDDPTIAKLLADELSRSGCRAMTAADLQDVLGEFRRYRPDLVVMDVGLPGRSGYEWCERIRAESAVPVVFLSSRAESADILSALTRGADDYITKPFTMAVAVAKIHALLRRTYGFGAGETQNLQAGPAVLDPERMTVSGPDGQASLTHTELRILRILFRSAGRYVRRDTLCELLWNEDAYIDDNTLSVNVTRLRRKLDQVGAGGLISTKKGYGYGAAITSEGSGGQRA</sequence>
<dbReference type="Proteomes" id="UP000259030">
    <property type="component" value="Plasmid pDFI1"/>
</dbReference>
<evidence type="ECO:0000259" key="5">
    <source>
        <dbReference type="PROSITE" id="PS51755"/>
    </source>
</evidence>
<dbReference type="GO" id="GO:0000976">
    <property type="term" value="F:transcription cis-regulatory region binding"/>
    <property type="evidence" value="ECO:0007669"/>
    <property type="project" value="TreeGrafter"/>
</dbReference>
<dbReference type="KEGG" id="dfc:DFI_14780"/>
<dbReference type="SMART" id="SM00448">
    <property type="entry name" value="REC"/>
    <property type="match status" value="1"/>
</dbReference>
<accession>A0A221T0P8</accession>